<feature type="compositionally biased region" description="Low complexity" evidence="4">
    <location>
        <begin position="95"/>
        <end position="104"/>
    </location>
</feature>
<dbReference type="InterPro" id="IPR012606">
    <property type="entry name" value="Ribosomal_uS15_N"/>
</dbReference>
<evidence type="ECO:0000259" key="5">
    <source>
        <dbReference type="SMART" id="SM01386"/>
    </source>
</evidence>
<organism evidence="6 7">
    <name type="scientific">Galemys pyrenaicus</name>
    <name type="common">Iberian desman</name>
    <name type="synonym">Pyrenean desman</name>
    <dbReference type="NCBI Taxonomy" id="202257"/>
    <lineage>
        <taxon>Eukaryota</taxon>
        <taxon>Metazoa</taxon>
        <taxon>Chordata</taxon>
        <taxon>Craniata</taxon>
        <taxon>Vertebrata</taxon>
        <taxon>Euteleostomi</taxon>
        <taxon>Mammalia</taxon>
        <taxon>Eutheria</taxon>
        <taxon>Laurasiatheria</taxon>
        <taxon>Eulipotyphla</taxon>
        <taxon>Talpidae</taxon>
        <taxon>Galemys</taxon>
    </lineage>
</organism>
<evidence type="ECO:0000256" key="4">
    <source>
        <dbReference type="SAM" id="MobiDB-lite"/>
    </source>
</evidence>
<keyword evidence="3" id="KW-0687">Ribonucleoprotein</keyword>
<dbReference type="GO" id="GO:0022627">
    <property type="term" value="C:cytosolic small ribosomal subunit"/>
    <property type="evidence" value="ECO:0007669"/>
    <property type="project" value="TreeGrafter"/>
</dbReference>
<dbReference type="GO" id="GO:0005730">
    <property type="term" value="C:nucleolus"/>
    <property type="evidence" value="ECO:0007669"/>
    <property type="project" value="TreeGrafter"/>
</dbReference>
<reference evidence="6" key="1">
    <citation type="journal article" date="2021" name="Evol. Appl.">
        <title>The genome of the Pyrenean desman and the effects of bottlenecks and inbreeding on the genomic landscape of an endangered species.</title>
        <authorList>
            <person name="Escoda L."/>
            <person name="Castresana J."/>
        </authorList>
    </citation>
    <scope>NUCLEOTIDE SEQUENCE</scope>
    <source>
        <strain evidence="6">IBE-C5619</strain>
    </source>
</reference>
<evidence type="ECO:0000256" key="2">
    <source>
        <dbReference type="ARBA" id="ARBA00022980"/>
    </source>
</evidence>
<dbReference type="PANTHER" id="PTHR11885:SF6">
    <property type="entry name" value="SMALL RIBOSOMAL SUBUNIT PROTEIN US15"/>
    <property type="match status" value="1"/>
</dbReference>
<feature type="region of interest" description="Disordered" evidence="4">
    <location>
        <begin position="1"/>
        <end position="61"/>
    </location>
</feature>
<dbReference type="SMART" id="SM01386">
    <property type="entry name" value="Ribosomal_S13_N"/>
    <property type="match status" value="1"/>
</dbReference>
<dbReference type="GO" id="GO:0006412">
    <property type="term" value="P:translation"/>
    <property type="evidence" value="ECO:0007669"/>
    <property type="project" value="InterPro"/>
</dbReference>
<keyword evidence="2 6" id="KW-0689">Ribosomal protein</keyword>
<dbReference type="Proteomes" id="UP000700334">
    <property type="component" value="Unassembled WGS sequence"/>
</dbReference>
<dbReference type="InterPro" id="IPR023029">
    <property type="entry name" value="Ribosomal_uS15_arc_euk"/>
</dbReference>
<name>A0A8J6AVD1_GALPY</name>
<evidence type="ECO:0000256" key="1">
    <source>
        <dbReference type="ARBA" id="ARBA00008434"/>
    </source>
</evidence>
<dbReference type="GO" id="GO:0003735">
    <property type="term" value="F:structural constituent of ribosome"/>
    <property type="evidence" value="ECO:0007669"/>
    <property type="project" value="InterPro"/>
</dbReference>
<evidence type="ECO:0000313" key="6">
    <source>
        <dbReference type="EMBL" id="KAG8522850.1"/>
    </source>
</evidence>
<feature type="domain" description="Small ribosomal subunit protein uS15 N-terminal" evidence="5">
    <location>
        <begin position="223"/>
        <end position="273"/>
    </location>
</feature>
<comment type="caution">
    <text evidence="6">The sequence shown here is derived from an EMBL/GenBank/DDBJ whole genome shotgun (WGS) entry which is preliminary data.</text>
</comment>
<dbReference type="OrthoDB" id="623277at2759"/>
<evidence type="ECO:0000313" key="7">
    <source>
        <dbReference type="Proteomes" id="UP000700334"/>
    </source>
</evidence>
<dbReference type="AlphaFoldDB" id="A0A8J6AVD1"/>
<evidence type="ECO:0000256" key="3">
    <source>
        <dbReference type="ARBA" id="ARBA00023274"/>
    </source>
</evidence>
<comment type="similarity">
    <text evidence="1">Belongs to the universal ribosomal protein uS15 family.</text>
</comment>
<keyword evidence="7" id="KW-1185">Reference proteome</keyword>
<accession>A0A8J6AVD1</accession>
<feature type="compositionally biased region" description="Basic residues" evidence="4">
    <location>
        <begin position="36"/>
        <end position="45"/>
    </location>
</feature>
<feature type="region of interest" description="Disordered" evidence="4">
    <location>
        <begin position="93"/>
        <end position="122"/>
    </location>
</feature>
<proteinExistence type="inferred from homology"/>
<dbReference type="EMBL" id="JAGFMF010011429">
    <property type="protein sequence ID" value="KAG8522850.1"/>
    <property type="molecule type" value="Genomic_DNA"/>
</dbReference>
<protein>
    <submittedName>
        <fullName evidence="6">40S ribosomal protein S13</fullName>
    </submittedName>
</protein>
<dbReference type="Pfam" id="PF08069">
    <property type="entry name" value="Ribosomal_S13_N"/>
    <property type="match status" value="1"/>
</dbReference>
<sequence>MEGPGKCSKPARDARAHDTRARAEGRAGLASGRGTGRQHRARAPRWRPQAPRRDPQTSFTKGPALAERLSPQSSGCCGSVTLLRPLLSRHRRAVGPRAAAGPGRDASEGVAEKRSPLPSLGLARDGLHRGPCLNWRMRLDRSLPAICSLTVAGSSSRFLDLSFPFSLTELPGKLNPVMPDYHSEGSWRPTCSSSPSLQAAFDSSESPFFSLELFFRCLPAAIMGRMHAPGKGLSQSALPYRRSAPTWLKLTSDYVKEQIYKLAKKGLTPSRSV</sequence>
<dbReference type="PANTHER" id="PTHR11885">
    <property type="entry name" value="RIBOSOMAL PROTEIN S15P/S13E"/>
    <property type="match status" value="1"/>
</dbReference>
<feature type="compositionally biased region" description="Basic and acidic residues" evidence="4">
    <location>
        <begin position="10"/>
        <end position="25"/>
    </location>
</feature>
<gene>
    <name evidence="6" type="ORF">J0S82_010065</name>
</gene>
<feature type="compositionally biased region" description="Basic and acidic residues" evidence="4">
    <location>
        <begin position="105"/>
        <end position="115"/>
    </location>
</feature>
<dbReference type="GO" id="GO:0070181">
    <property type="term" value="F:small ribosomal subunit rRNA binding"/>
    <property type="evidence" value="ECO:0007669"/>
    <property type="project" value="TreeGrafter"/>
</dbReference>